<evidence type="ECO:0000256" key="2">
    <source>
        <dbReference type="ARBA" id="ARBA00023134"/>
    </source>
</evidence>
<keyword evidence="1" id="KW-0547">Nucleotide-binding</keyword>
<protein>
    <submittedName>
        <fullName evidence="3">Uncharacterized protein</fullName>
    </submittedName>
</protein>
<evidence type="ECO:0000313" key="3">
    <source>
        <dbReference type="EMBL" id="KAK6587625.1"/>
    </source>
</evidence>
<dbReference type="Pfam" id="PF00025">
    <property type="entry name" value="Arf"/>
    <property type="match status" value="1"/>
</dbReference>
<dbReference type="Proteomes" id="UP001311799">
    <property type="component" value="Unassembled WGS sequence"/>
</dbReference>
<reference evidence="3 4" key="1">
    <citation type="submission" date="2023-10" db="EMBL/GenBank/DDBJ databases">
        <title>Comparative genomics analysis reveals potential genetic determinants of host preference in Cryptosporidium xiaoi.</title>
        <authorList>
            <person name="Xiao L."/>
            <person name="Li J."/>
        </authorList>
    </citation>
    <scope>NUCLEOTIDE SEQUENCE [LARGE SCALE GENOMIC DNA]</scope>
    <source>
        <strain evidence="3 4">52996</strain>
    </source>
</reference>
<dbReference type="Gene3D" id="3.40.50.300">
    <property type="entry name" value="P-loop containing nucleotide triphosphate hydrolases"/>
    <property type="match status" value="1"/>
</dbReference>
<sequence>MGNNLLNLGEFLNELKRRQFNVLVSGPASSGRTAFLLRNSRGKYVDPIMASEGMNIMQFKRENCLLNIVDADVFLGNSKTCSEFLCDRNKVNSTNSLNERRKGVRNNEGGIEVFKKQVKFDGILFFVDSSDHGRLPLARRLLIQLIEKVGCNGPVILIIAAKQDVLGALNPRELAMELNIDEIIQIFGDKIHEYGVIGVSSYTGLGCKEALDWITDTIWKHQSFCFCIPFNNFCYNLYNCNLSFLSR</sequence>
<dbReference type="GO" id="GO:0005525">
    <property type="term" value="F:GTP binding"/>
    <property type="evidence" value="ECO:0007669"/>
    <property type="project" value="UniProtKB-KW"/>
</dbReference>
<keyword evidence="2" id="KW-0342">GTP-binding</keyword>
<dbReference type="InterPro" id="IPR027417">
    <property type="entry name" value="P-loop_NTPase"/>
</dbReference>
<dbReference type="PANTHER" id="PTHR45697">
    <property type="entry name" value="ADP-RIBOSYLATION FACTOR-LIKE PROTEIN 2-RELATED"/>
    <property type="match status" value="1"/>
</dbReference>
<dbReference type="InterPro" id="IPR044612">
    <property type="entry name" value="ARL2/3"/>
</dbReference>
<dbReference type="EMBL" id="JAWDEY010000036">
    <property type="protein sequence ID" value="KAK6587625.1"/>
    <property type="molecule type" value="Genomic_DNA"/>
</dbReference>
<dbReference type="SUPFAM" id="SSF52540">
    <property type="entry name" value="P-loop containing nucleoside triphosphate hydrolases"/>
    <property type="match status" value="1"/>
</dbReference>
<gene>
    <name evidence="3" type="ORF">RS030_81378</name>
</gene>
<comment type="caution">
    <text evidence="3">The sequence shown here is derived from an EMBL/GenBank/DDBJ whole genome shotgun (WGS) entry which is preliminary data.</text>
</comment>
<keyword evidence="4" id="KW-1185">Reference proteome</keyword>
<evidence type="ECO:0000256" key="1">
    <source>
        <dbReference type="ARBA" id="ARBA00022741"/>
    </source>
</evidence>
<accession>A0AAV9XSA6</accession>
<dbReference type="AlphaFoldDB" id="A0AAV9XSA6"/>
<evidence type="ECO:0000313" key="4">
    <source>
        <dbReference type="Proteomes" id="UP001311799"/>
    </source>
</evidence>
<name>A0AAV9XSA6_9CRYT</name>
<organism evidence="3 4">
    <name type="scientific">Cryptosporidium xiaoi</name>
    <dbReference type="NCBI Taxonomy" id="659607"/>
    <lineage>
        <taxon>Eukaryota</taxon>
        <taxon>Sar</taxon>
        <taxon>Alveolata</taxon>
        <taxon>Apicomplexa</taxon>
        <taxon>Conoidasida</taxon>
        <taxon>Coccidia</taxon>
        <taxon>Eucoccidiorida</taxon>
        <taxon>Eimeriorina</taxon>
        <taxon>Cryptosporidiidae</taxon>
        <taxon>Cryptosporidium</taxon>
    </lineage>
</organism>
<dbReference type="InterPro" id="IPR006689">
    <property type="entry name" value="Small_GTPase_ARF/SAR"/>
</dbReference>
<proteinExistence type="predicted"/>
<dbReference type="PROSITE" id="PS51417">
    <property type="entry name" value="ARF"/>
    <property type="match status" value="1"/>
</dbReference>
<dbReference type="GO" id="GO:0003924">
    <property type="term" value="F:GTPase activity"/>
    <property type="evidence" value="ECO:0007669"/>
    <property type="project" value="InterPro"/>
</dbReference>